<evidence type="ECO:0000259" key="12">
    <source>
        <dbReference type="Pfam" id="PF07715"/>
    </source>
</evidence>
<dbReference type="Gene3D" id="2.40.170.20">
    <property type="entry name" value="TonB-dependent receptor, beta-barrel domain"/>
    <property type="match status" value="1"/>
</dbReference>
<dbReference type="Proteomes" id="UP000000686">
    <property type="component" value="Chromosome"/>
</dbReference>
<dbReference type="PANTHER" id="PTHR30069">
    <property type="entry name" value="TONB-DEPENDENT OUTER MEMBRANE RECEPTOR"/>
    <property type="match status" value="1"/>
</dbReference>
<evidence type="ECO:0000256" key="6">
    <source>
        <dbReference type="ARBA" id="ARBA00023136"/>
    </source>
</evidence>
<dbReference type="Pfam" id="PF00593">
    <property type="entry name" value="TonB_dep_Rec_b-barrel"/>
    <property type="match status" value="1"/>
</dbReference>
<comment type="similarity">
    <text evidence="8 9">Belongs to the TonB-dependent receptor family.</text>
</comment>
<dbReference type="InterPro" id="IPR012910">
    <property type="entry name" value="Plug_dom"/>
</dbReference>
<dbReference type="InterPro" id="IPR036942">
    <property type="entry name" value="Beta-barrel_TonB_sf"/>
</dbReference>
<dbReference type="STRING" id="743720.Psefu_1911"/>
<evidence type="ECO:0000313" key="14">
    <source>
        <dbReference type="Proteomes" id="UP000000686"/>
    </source>
</evidence>
<reference evidence="13 14" key="1">
    <citation type="submission" date="2011-04" db="EMBL/GenBank/DDBJ databases">
        <title>Complete sequence of Pseudomonas fulva 12-X.</title>
        <authorList>
            <consortium name="US DOE Joint Genome Institute"/>
            <person name="Lucas S."/>
            <person name="Han J."/>
            <person name="Lapidus A."/>
            <person name="Cheng J.-F."/>
            <person name="Goodwin L."/>
            <person name="Pitluck S."/>
            <person name="Peters L."/>
            <person name="Mikhailova N."/>
            <person name="Pagani I."/>
            <person name="Davenport K."/>
            <person name="Han C."/>
            <person name="Tapia R."/>
            <person name="Land M."/>
            <person name="Hauser L."/>
            <person name="Kyrpides N."/>
            <person name="Ivanova N."/>
            <person name="Pagani I."/>
            <person name="Lcollab F.I."/>
            <person name="Woyke T."/>
        </authorList>
    </citation>
    <scope>NUCLEOTIDE SEQUENCE [LARGE SCALE GENOMIC DNA]</scope>
    <source>
        <strain evidence="14">12-X</strain>
    </source>
</reference>
<dbReference type="Pfam" id="PF07715">
    <property type="entry name" value="Plug"/>
    <property type="match status" value="1"/>
</dbReference>
<dbReference type="GO" id="GO:0044718">
    <property type="term" value="P:siderophore transmembrane transport"/>
    <property type="evidence" value="ECO:0007669"/>
    <property type="project" value="TreeGrafter"/>
</dbReference>
<evidence type="ECO:0000256" key="10">
    <source>
        <dbReference type="SAM" id="SignalP"/>
    </source>
</evidence>
<evidence type="ECO:0000256" key="9">
    <source>
        <dbReference type="RuleBase" id="RU003357"/>
    </source>
</evidence>
<dbReference type="OrthoDB" id="9760620at2"/>
<keyword evidence="2 8" id="KW-0813">Transport</keyword>
<evidence type="ECO:0000256" key="7">
    <source>
        <dbReference type="ARBA" id="ARBA00023237"/>
    </source>
</evidence>
<dbReference type="CDD" id="cd01347">
    <property type="entry name" value="ligand_gated_channel"/>
    <property type="match status" value="1"/>
</dbReference>
<feature type="domain" description="TonB-dependent receptor plug" evidence="12">
    <location>
        <begin position="57"/>
        <end position="165"/>
    </location>
</feature>
<proteinExistence type="inferred from homology"/>
<dbReference type="HOGENOM" id="CLU_008287_13_0_6"/>
<protein>
    <submittedName>
        <fullName evidence="13">TonB-dependent receptor</fullName>
    </submittedName>
</protein>
<keyword evidence="7 8" id="KW-0998">Cell outer membrane</keyword>
<organism evidence="13 14">
    <name type="scientific">Pseudomonas fulva (strain 12-X)</name>
    <dbReference type="NCBI Taxonomy" id="743720"/>
    <lineage>
        <taxon>Bacteria</taxon>
        <taxon>Pseudomonadati</taxon>
        <taxon>Pseudomonadota</taxon>
        <taxon>Gammaproteobacteria</taxon>
        <taxon>Pseudomonadales</taxon>
        <taxon>Pseudomonadaceae</taxon>
        <taxon>Pseudomonas</taxon>
    </lineage>
</organism>
<sequence>MSCNSPAQLPELSRLSRALLLCGCAAAGTAQAQETTDTLVLEPSVVSGSRSEAQSFDLPFSVDSIDREQISDGQLGINASEVLMRVPGLVVQNRQNYAQDLQISSRGFGARSAFGVRGLKLITDGIPASTPDGQGQAATFNLDTAERIEVLRGPASTLYGSNAGGVIQVFSRDGVGRPRIGAETLIGSDGLSRNHLTAEGEADGVGFVLDASRMDTDGYRDHSAARRDQTFAKLNFKPDEDSKLALIYSSLEQNGTQDPLGQTWEAYKVDPRSVTANALTYNTRKSIDHQQLGMNYERYFGDATLQLTAYAGKRSVTQYLSIPAVAPSNTLRGGGVVDFDRDFHGGSVRWLQPVDGVAGDLRLVFGLDYDQSRDDRRGYQNYVGDQLGIKGELRRDEIDTMTSLDPYAQATWTIGNWTLQGGLRYSTVEVDIDDKYITPTNLDDSGNKRFSKATPSVSVGYAFTPNINGYVSVGKGFETPTQGELAYSPDAAGVGVNYGLRPSESTQYEIGLKARIAETTRINAAIFQINTDDEIVVAGSNGGRTSYQNAGKTLRRGFELGVESQFTEQWSAALAYTYLAATYDSRFVAGNNTVDKGNDLPGVPRTTLFGELAWKPVDGISTALEGLYRSKVYVEDTNTEKAAPSYAVFNWRTRFEQHFGPWKTHQTLRLDNLLDRQYVGSVIVGDSNDRYYEAAPGRSWYAGAGVEYQF</sequence>
<dbReference type="EMBL" id="CP002727">
    <property type="protein sequence ID" value="AEF21884.1"/>
    <property type="molecule type" value="Genomic_DNA"/>
</dbReference>
<keyword evidence="10" id="KW-0732">Signal</keyword>
<keyword evidence="13" id="KW-0675">Receptor</keyword>
<evidence type="ECO:0000256" key="8">
    <source>
        <dbReference type="PROSITE-ProRule" id="PRU01360"/>
    </source>
</evidence>
<dbReference type="SUPFAM" id="SSF56935">
    <property type="entry name" value="Porins"/>
    <property type="match status" value="1"/>
</dbReference>
<evidence type="ECO:0000259" key="11">
    <source>
        <dbReference type="Pfam" id="PF00593"/>
    </source>
</evidence>
<dbReference type="InterPro" id="IPR000531">
    <property type="entry name" value="Beta-barrel_TonB"/>
</dbReference>
<evidence type="ECO:0000256" key="5">
    <source>
        <dbReference type="ARBA" id="ARBA00023077"/>
    </source>
</evidence>
<feature type="domain" description="TonB-dependent receptor-like beta-barrel" evidence="11">
    <location>
        <begin position="251"/>
        <end position="669"/>
    </location>
</feature>
<keyword evidence="6 8" id="KW-0472">Membrane</keyword>
<keyword evidence="14" id="KW-1185">Reference proteome</keyword>
<evidence type="ECO:0000256" key="1">
    <source>
        <dbReference type="ARBA" id="ARBA00004571"/>
    </source>
</evidence>
<comment type="subcellular location">
    <subcellularLocation>
        <location evidence="1 8">Cell outer membrane</location>
        <topology evidence="1 8">Multi-pass membrane protein</topology>
    </subcellularLocation>
</comment>
<accession>F6A897</accession>
<dbReference type="Gene3D" id="2.170.130.10">
    <property type="entry name" value="TonB-dependent receptor, plug domain"/>
    <property type="match status" value="1"/>
</dbReference>
<evidence type="ECO:0000256" key="2">
    <source>
        <dbReference type="ARBA" id="ARBA00022448"/>
    </source>
</evidence>
<dbReference type="eggNOG" id="COG4772">
    <property type="taxonomic scope" value="Bacteria"/>
</dbReference>
<evidence type="ECO:0000256" key="4">
    <source>
        <dbReference type="ARBA" id="ARBA00022692"/>
    </source>
</evidence>
<keyword evidence="4 8" id="KW-0812">Transmembrane</keyword>
<dbReference type="PANTHER" id="PTHR30069:SF28">
    <property type="entry name" value="TONB-DEPENDENT RECEPTOR YNCD-RELATED"/>
    <property type="match status" value="1"/>
</dbReference>
<keyword evidence="3 8" id="KW-1134">Transmembrane beta strand</keyword>
<evidence type="ECO:0000256" key="3">
    <source>
        <dbReference type="ARBA" id="ARBA00022452"/>
    </source>
</evidence>
<name>F6A897_PSEF1</name>
<evidence type="ECO:0000313" key="13">
    <source>
        <dbReference type="EMBL" id="AEF21884.1"/>
    </source>
</evidence>
<dbReference type="PROSITE" id="PS52016">
    <property type="entry name" value="TONB_DEPENDENT_REC_3"/>
    <property type="match status" value="1"/>
</dbReference>
<dbReference type="GO" id="GO:0015344">
    <property type="term" value="F:siderophore uptake transmembrane transporter activity"/>
    <property type="evidence" value="ECO:0007669"/>
    <property type="project" value="TreeGrafter"/>
</dbReference>
<dbReference type="InterPro" id="IPR037066">
    <property type="entry name" value="Plug_dom_sf"/>
</dbReference>
<dbReference type="KEGG" id="pfv:Psefu_1911"/>
<gene>
    <name evidence="13" type="ordered locus">Psefu_1911</name>
</gene>
<feature type="chain" id="PRO_5003330808" evidence="10">
    <location>
        <begin position="33"/>
        <end position="710"/>
    </location>
</feature>
<dbReference type="InterPro" id="IPR039426">
    <property type="entry name" value="TonB-dep_rcpt-like"/>
</dbReference>
<dbReference type="AlphaFoldDB" id="F6A897"/>
<feature type="signal peptide" evidence="10">
    <location>
        <begin position="1"/>
        <end position="32"/>
    </location>
</feature>
<dbReference type="GO" id="GO:0009279">
    <property type="term" value="C:cell outer membrane"/>
    <property type="evidence" value="ECO:0007669"/>
    <property type="project" value="UniProtKB-SubCell"/>
</dbReference>
<dbReference type="RefSeq" id="WP_013791015.1">
    <property type="nucleotide sequence ID" value="NC_015556.1"/>
</dbReference>
<keyword evidence="5 9" id="KW-0798">TonB box</keyword>